<evidence type="ECO:0000256" key="2">
    <source>
        <dbReference type="HAMAP-Rule" id="MF_00984"/>
    </source>
</evidence>
<dbReference type="EMBL" id="CP158298">
    <property type="protein sequence ID" value="XBV84079.1"/>
    <property type="molecule type" value="Genomic_DNA"/>
</dbReference>
<dbReference type="AlphaFoldDB" id="A0AAU7U6I2"/>
<dbReference type="CDD" id="cd04496">
    <property type="entry name" value="SSB_OBF"/>
    <property type="match status" value="2"/>
</dbReference>
<evidence type="ECO:0000256" key="1">
    <source>
        <dbReference type="ARBA" id="ARBA00023125"/>
    </source>
</evidence>
<accession>A0AAU7U6I2</accession>
<proteinExistence type="inferred from homology"/>
<dbReference type="HAMAP" id="MF_00984">
    <property type="entry name" value="SSB"/>
    <property type="match status" value="1"/>
</dbReference>
<organism evidence="5">
    <name type="scientific">Deinococcus sonorensis KR-87</name>
    <dbReference type="NCBI Taxonomy" id="694439"/>
    <lineage>
        <taxon>Bacteria</taxon>
        <taxon>Thermotogati</taxon>
        <taxon>Deinococcota</taxon>
        <taxon>Deinococci</taxon>
        <taxon>Deinococcales</taxon>
        <taxon>Deinococcaceae</taxon>
        <taxon>Deinococcus</taxon>
    </lineage>
</organism>
<dbReference type="GO" id="GO:0009295">
    <property type="term" value="C:nucleoid"/>
    <property type="evidence" value="ECO:0007669"/>
    <property type="project" value="TreeGrafter"/>
</dbReference>
<dbReference type="SUPFAM" id="SSF50249">
    <property type="entry name" value="Nucleic acid-binding proteins"/>
    <property type="match status" value="2"/>
</dbReference>
<dbReference type="NCBIfam" id="TIGR00621">
    <property type="entry name" value="ssb"/>
    <property type="match status" value="1"/>
</dbReference>
<dbReference type="GO" id="GO:0006260">
    <property type="term" value="P:DNA replication"/>
    <property type="evidence" value="ECO:0007669"/>
    <property type="project" value="InterPro"/>
</dbReference>
<feature type="compositionally biased region" description="Low complexity" evidence="4">
    <location>
        <begin position="249"/>
        <end position="258"/>
    </location>
</feature>
<dbReference type="InterPro" id="IPR000424">
    <property type="entry name" value="Primosome_PriB/ssb"/>
</dbReference>
<dbReference type="PANTHER" id="PTHR10302">
    <property type="entry name" value="SINGLE-STRANDED DNA-BINDING PROTEIN"/>
    <property type="match status" value="1"/>
</dbReference>
<evidence type="ECO:0000256" key="4">
    <source>
        <dbReference type="SAM" id="MobiDB-lite"/>
    </source>
</evidence>
<sequence>MARGMNHIFLIVPLARDPDLRSSPSGMAIFEVTVAGKDHLIGLGGQVRRLLWAHPVHLLGQAAERLAERHLKVGDPVMVEGALESRSWDAPDGGKRHAVQIKGLQLEALWSAPTPIHDAKGGVRRQGGMNQVLVIGNLTRDAALRYTLAGDAVLSVALAVNEVWKDTGGDPQERVHDVDVTAWRALAEVAKDLKRGDPVLVQGRLTTARWIDKDGHTRTTARIEASRMELLTPGPRHGQALAHPVRATGPATRAAGRAGDAEDVPPGDDLPF</sequence>
<reference evidence="5" key="1">
    <citation type="submission" date="2024-06" db="EMBL/GenBank/DDBJ databases">
        <title>Draft Genome Sequence of Deinococcus sonorensis Type Strain KR-87, a Biofilm Producing Representative of the Genus Deinococcus.</title>
        <authorList>
            <person name="Boren L.S."/>
            <person name="Grosso R.A."/>
            <person name="Hugenberg-Cox A.N."/>
            <person name="Hill J.T.E."/>
            <person name="Albert C.M."/>
            <person name="Tuohy J.M."/>
        </authorList>
    </citation>
    <scope>NUCLEOTIDE SEQUENCE</scope>
    <source>
        <strain evidence="5">KR-87</strain>
        <plasmid evidence="5">pDson03</plasmid>
    </source>
</reference>
<name>A0AAU7U6I2_9DEIO</name>
<evidence type="ECO:0000256" key="3">
    <source>
        <dbReference type="RuleBase" id="RU000524"/>
    </source>
</evidence>
<dbReference type="RefSeq" id="WP_350242089.1">
    <property type="nucleotide sequence ID" value="NZ_CP158298.1"/>
</dbReference>
<dbReference type="PANTHER" id="PTHR10302:SF27">
    <property type="entry name" value="SINGLE-STRANDED DNA-BINDING PROTEIN"/>
    <property type="match status" value="1"/>
</dbReference>
<geneLocation type="plasmid" evidence="5">
    <name>pDson03</name>
</geneLocation>
<keyword evidence="5" id="KW-0614">Plasmid</keyword>
<evidence type="ECO:0000313" key="5">
    <source>
        <dbReference type="EMBL" id="XBV84079.1"/>
    </source>
</evidence>
<comment type="caution">
    <text evidence="2">Lacks conserved residue(s) required for the propagation of feature annotation.</text>
</comment>
<dbReference type="InterPro" id="IPR011344">
    <property type="entry name" value="ssDNA-bd"/>
</dbReference>
<dbReference type="InterPro" id="IPR012340">
    <property type="entry name" value="NA-bd_OB-fold"/>
</dbReference>
<dbReference type="Pfam" id="PF00436">
    <property type="entry name" value="SSB"/>
    <property type="match status" value="2"/>
</dbReference>
<feature type="compositionally biased region" description="Acidic residues" evidence="4">
    <location>
        <begin position="261"/>
        <end position="272"/>
    </location>
</feature>
<protein>
    <recommendedName>
        <fullName evidence="2 3">Single-stranded DNA-binding protein</fullName>
        <shortName evidence="2">SSB</shortName>
    </recommendedName>
</protein>
<keyword evidence="1 2" id="KW-0238">DNA-binding</keyword>
<dbReference type="PROSITE" id="PS50935">
    <property type="entry name" value="SSB"/>
    <property type="match status" value="2"/>
</dbReference>
<feature type="region of interest" description="Disordered" evidence="4">
    <location>
        <begin position="249"/>
        <end position="272"/>
    </location>
</feature>
<dbReference type="GO" id="GO:0003697">
    <property type="term" value="F:single-stranded DNA binding"/>
    <property type="evidence" value="ECO:0007669"/>
    <property type="project" value="UniProtKB-UniRule"/>
</dbReference>
<dbReference type="KEGG" id="dsc:ABOD76_05160"/>
<gene>
    <name evidence="5" type="primary">ssb</name>
    <name evidence="5" type="ORF">ABOD76_05160</name>
</gene>
<dbReference type="Gene3D" id="2.40.50.140">
    <property type="entry name" value="Nucleic acid-binding proteins"/>
    <property type="match status" value="2"/>
</dbReference>